<dbReference type="VEuPathDB" id="VectorBase:RSAN_038444"/>
<dbReference type="AlphaFoldDB" id="A0A9D4QDP8"/>
<dbReference type="Proteomes" id="UP000821837">
    <property type="component" value="Chromosome 10"/>
</dbReference>
<organism evidence="2 3">
    <name type="scientific">Rhipicephalus sanguineus</name>
    <name type="common">Brown dog tick</name>
    <name type="synonym">Ixodes sanguineus</name>
    <dbReference type="NCBI Taxonomy" id="34632"/>
    <lineage>
        <taxon>Eukaryota</taxon>
        <taxon>Metazoa</taxon>
        <taxon>Ecdysozoa</taxon>
        <taxon>Arthropoda</taxon>
        <taxon>Chelicerata</taxon>
        <taxon>Arachnida</taxon>
        <taxon>Acari</taxon>
        <taxon>Parasitiformes</taxon>
        <taxon>Ixodida</taxon>
        <taxon>Ixodoidea</taxon>
        <taxon>Ixodidae</taxon>
        <taxon>Rhipicephalinae</taxon>
        <taxon>Rhipicephalus</taxon>
        <taxon>Rhipicephalus</taxon>
    </lineage>
</organism>
<sequence>MSSNPAAHFDPVAAEIAIVRALDELCARRSNVTMHRARIEELRRDIAHLRECVDAEKHRLRVTEQRMSERRSVLRREAEQRRRPMLAEKETLTQHIGSAECKLSGAIGRARSLETEELTLEGKVKDLRDQKRHLEEVLRQRSAQLNHVTMASRPVLEEFRKLVTLQDAVQASLFDVLRRRVALERERRERVKQESGLASECASLKKALESVTSSLDEVQQAGAEAGHVGHTQNRWYKSLMDKLEGDVAACQRDLESLRHAIGCGTATDVALQTTLDVPNA</sequence>
<reference evidence="2" key="1">
    <citation type="journal article" date="2020" name="Cell">
        <title>Large-Scale Comparative Analyses of Tick Genomes Elucidate Their Genetic Diversity and Vector Capacities.</title>
        <authorList>
            <consortium name="Tick Genome and Microbiome Consortium (TIGMIC)"/>
            <person name="Jia N."/>
            <person name="Wang J."/>
            <person name="Shi W."/>
            <person name="Du L."/>
            <person name="Sun Y."/>
            <person name="Zhan W."/>
            <person name="Jiang J.F."/>
            <person name="Wang Q."/>
            <person name="Zhang B."/>
            <person name="Ji P."/>
            <person name="Bell-Sakyi L."/>
            <person name="Cui X.M."/>
            <person name="Yuan T.T."/>
            <person name="Jiang B.G."/>
            <person name="Yang W.F."/>
            <person name="Lam T.T."/>
            <person name="Chang Q.C."/>
            <person name="Ding S.J."/>
            <person name="Wang X.J."/>
            <person name="Zhu J.G."/>
            <person name="Ruan X.D."/>
            <person name="Zhao L."/>
            <person name="Wei J.T."/>
            <person name="Ye R.Z."/>
            <person name="Que T.C."/>
            <person name="Du C.H."/>
            <person name="Zhou Y.H."/>
            <person name="Cheng J.X."/>
            <person name="Dai P.F."/>
            <person name="Guo W.B."/>
            <person name="Han X.H."/>
            <person name="Huang E.J."/>
            <person name="Li L.F."/>
            <person name="Wei W."/>
            <person name="Gao Y.C."/>
            <person name="Liu J.Z."/>
            <person name="Shao H.Z."/>
            <person name="Wang X."/>
            <person name="Wang C.C."/>
            <person name="Yang T.C."/>
            <person name="Huo Q.B."/>
            <person name="Li W."/>
            <person name="Chen H.Y."/>
            <person name="Chen S.E."/>
            <person name="Zhou L.G."/>
            <person name="Ni X.B."/>
            <person name="Tian J.H."/>
            <person name="Sheng Y."/>
            <person name="Liu T."/>
            <person name="Pan Y.S."/>
            <person name="Xia L.Y."/>
            <person name="Li J."/>
            <person name="Zhao F."/>
            <person name="Cao W.C."/>
        </authorList>
    </citation>
    <scope>NUCLEOTIDE SEQUENCE</scope>
    <source>
        <strain evidence="2">Rsan-2018</strain>
    </source>
</reference>
<reference evidence="2" key="2">
    <citation type="submission" date="2021-09" db="EMBL/GenBank/DDBJ databases">
        <authorList>
            <person name="Jia N."/>
            <person name="Wang J."/>
            <person name="Shi W."/>
            <person name="Du L."/>
            <person name="Sun Y."/>
            <person name="Zhan W."/>
            <person name="Jiang J."/>
            <person name="Wang Q."/>
            <person name="Zhang B."/>
            <person name="Ji P."/>
            <person name="Sakyi L.B."/>
            <person name="Cui X."/>
            <person name="Yuan T."/>
            <person name="Jiang B."/>
            <person name="Yang W."/>
            <person name="Lam T.T.-Y."/>
            <person name="Chang Q."/>
            <person name="Ding S."/>
            <person name="Wang X."/>
            <person name="Zhu J."/>
            <person name="Ruan X."/>
            <person name="Zhao L."/>
            <person name="Wei J."/>
            <person name="Que T."/>
            <person name="Du C."/>
            <person name="Cheng J."/>
            <person name="Dai P."/>
            <person name="Han X."/>
            <person name="Huang E."/>
            <person name="Gao Y."/>
            <person name="Liu J."/>
            <person name="Shao H."/>
            <person name="Ye R."/>
            <person name="Li L."/>
            <person name="Wei W."/>
            <person name="Wang X."/>
            <person name="Wang C."/>
            <person name="Huo Q."/>
            <person name="Li W."/>
            <person name="Guo W."/>
            <person name="Chen H."/>
            <person name="Chen S."/>
            <person name="Zhou L."/>
            <person name="Zhou L."/>
            <person name="Ni X."/>
            <person name="Tian J."/>
            <person name="Zhou Y."/>
            <person name="Sheng Y."/>
            <person name="Liu T."/>
            <person name="Pan Y."/>
            <person name="Xia L."/>
            <person name="Li J."/>
            <person name="Zhao F."/>
            <person name="Cao W."/>
        </authorList>
    </citation>
    <scope>NUCLEOTIDE SEQUENCE</scope>
    <source>
        <strain evidence="2">Rsan-2018</strain>
        <tissue evidence="2">Larvae</tissue>
    </source>
</reference>
<feature type="coiled-coil region" evidence="1">
    <location>
        <begin position="174"/>
        <end position="260"/>
    </location>
</feature>
<feature type="coiled-coil region" evidence="1">
    <location>
        <begin position="110"/>
        <end position="144"/>
    </location>
</feature>
<protein>
    <submittedName>
        <fullName evidence="2">Uncharacterized protein</fullName>
    </submittedName>
</protein>
<proteinExistence type="predicted"/>
<accession>A0A9D4QDP8</accession>
<keyword evidence="3" id="KW-1185">Reference proteome</keyword>
<dbReference type="EMBL" id="JABSTV010001246">
    <property type="protein sequence ID" value="KAH7975907.1"/>
    <property type="molecule type" value="Genomic_DNA"/>
</dbReference>
<dbReference type="OMA" id="ASCRCDF"/>
<evidence type="ECO:0000256" key="1">
    <source>
        <dbReference type="SAM" id="Coils"/>
    </source>
</evidence>
<comment type="caution">
    <text evidence="2">The sequence shown here is derived from an EMBL/GenBank/DDBJ whole genome shotgun (WGS) entry which is preliminary data.</text>
</comment>
<evidence type="ECO:0000313" key="3">
    <source>
        <dbReference type="Proteomes" id="UP000821837"/>
    </source>
</evidence>
<gene>
    <name evidence="2" type="ORF">HPB52_006645</name>
</gene>
<keyword evidence="1" id="KW-0175">Coiled coil</keyword>
<dbReference type="OrthoDB" id="6492321at2759"/>
<name>A0A9D4QDP8_RHISA</name>
<evidence type="ECO:0000313" key="2">
    <source>
        <dbReference type="EMBL" id="KAH7975907.1"/>
    </source>
</evidence>